<dbReference type="AlphaFoldDB" id="A0A8S0Q133"/>
<feature type="compositionally biased region" description="Basic residues" evidence="1">
    <location>
        <begin position="198"/>
        <end position="209"/>
    </location>
</feature>
<sequence length="308" mass="33303">MLHKGERLYFRVALGVGYGVIDKVVVLEIVVSFGSGGAGNGGAGRYGTGGGGFTMLATTKQVVIVLAVVVQVMLTVVVRSCDGPKESNFFIIFPAMGRKIPIAESSSNNHHLISFSLLIVCIAATMAVISSLCGSLSRKKPPRPSEVDNAKTENSQLDISSNGKDASNKSPGEIEPSEASQPEDDEQQRPLPPPPFMQHKRAASYHHRSNSTASSHSILSSSMSMRVLGNAISSRKEEKKEKKSKHEDSVWKKTIILGEKCRVPQEDDDTILYDEKGNRISTYHQKTPSTVFSMSRQNSGINSDAVPT</sequence>
<gene>
    <name evidence="3" type="ORF">OLEA9_A068096</name>
</gene>
<evidence type="ECO:0000256" key="1">
    <source>
        <dbReference type="SAM" id="MobiDB-lite"/>
    </source>
</evidence>
<reference evidence="3 4" key="1">
    <citation type="submission" date="2019-12" db="EMBL/GenBank/DDBJ databases">
        <authorList>
            <person name="Alioto T."/>
            <person name="Alioto T."/>
            <person name="Gomez Garrido J."/>
        </authorList>
    </citation>
    <scope>NUCLEOTIDE SEQUENCE [LARGE SCALE GENOMIC DNA]</scope>
</reference>
<evidence type="ECO:0000313" key="3">
    <source>
        <dbReference type="EMBL" id="CAA2957959.1"/>
    </source>
</evidence>
<dbReference type="EMBL" id="CACTIH010000246">
    <property type="protein sequence ID" value="CAA2957959.1"/>
    <property type="molecule type" value="Genomic_DNA"/>
</dbReference>
<protein>
    <submittedName>
        <fullName evidence="3">Uncharacterized protein</fullName>
    </submittedName>
</protein>
<proteinExistence type="predicted"/>
<keyword evidence="2" id="KW-0472">Membrane</keyword>
<feature type="compositionally biased region" description="Basic and acidic residues" evidence="1">
    <location>
        <begin position="234"/>
        <end position="249"/>
    </location>
</feature>
<feature type="transmembrane region" description="Helical" evidence="2">
    <location>
        <begin position="112"/>
        <end position="133"/>
    </location>
</feature>
<accession>A0A8S0Q133</accession>
<feature type="region of interest" description="Disordered" evidence="1">
    <location>
        <begin position="135"/>
        <end position="249"/>
    </location>
</feature>
<keyword evidence="4" id="KW-1185">Reference proteome</keyword>
<organism evidence="3 4">
    <name type="scientific">Olea europaea subsp. europaea</name>
    <dbReference type="NCBI Taxonomy" id="158383"/>
    <lineage>
        <taxon>Eukaryota</taxon>
        <taxon>Viridiplantae</taxon>
        <taxon>Streptophyta</taxon>
        <taxon>Embryophyta</taxon>
        <taxon>Tracheophyta</taxon>
        <taxon>Spermatophyta</taxon>
        <taxon>Magnoliopsida</taxon>
        <taxon>eudicotyledons</taxon>
        <taxon>Gunneridae</taxon>
        <taxon>Pentapetalae</taxon>
        <taxon>asterids</taxon>
        <taxon>lamiids</taxon>
        <taxon>Lamiales</taxon>
        <taxon>Oleaceae</taxon>
        <taxon>Oleeae</taxon>
        <taxon>Olea</taxon>
    </lineage>
</organism>
<dbReference type="PANTHER" id="PTHR36801:SF3">
    <property type="entry name" value="OS06G0150300 PROTEIN"/>
    <property type="match status" value="1"/>
</dbReference>
<keyword evidence="2" id="KW-0812">Transmembrane</keyword>
<dbReference type="OrthoDB" id="1703859at2759"/>
<keyword evidence="2" id="KW-1133">Transmembrane helix</keyword>
<comment type="caution">
    <text evidence="3">The sequence shown here is derived from an EMBL/GenBank/DDBJ whole genome shotgun (WGS) entry which is preliminary data.</text>
</comment>
<dbReference type="Proteomes" id="UP000594638">
    <property type="component" value="Unassembled WGS sequence"/>
</dbReference>
<feature type="transmembrane region" description="Helical" evidence="2">
    <location>
        <begin position="62"/>
        <end position="80"/>
    </location>
</feature>
<dbReference type="Gramene" id="OE9A068096T1">
    <property type="protein sequence ID" value="OE9A068096C1"/>
    <property type="gene ID" value="OE9A068096"/>
</dbReference>
<feature type="compositionally biased region" description="Low complexity" evidence="1">
    <location>
        <begin position="210"/>
        <end position="224"/>
    </location>
</feature>
<name>A0A8S0Q133_OLEEU</name>
<evidence type="ECO:0000256" key="2">
    <source>
        <dbReference type="SAM" id="Phobius"/>
    </source>
</evidence>
<evidence type="ECO:0000313" key="4">
    <source>
        <dbReference type="Proteomes" id="UP000594638"/>
    </source>
</evidence>
<dbReference type="PANTHER" id="PTHR36801">
    <property type="entry name" value="OS06G0150200 PROTEIN"/>
    <property type="match status" value="1"/>
</dbReference>
<feature type="compositionally biased region" description="Polar residues" evidence="1">
    <location>
        <begin position="152"/>
        <end position="170"/>
    </location>
</feature>